<dbReference type="CDD" id="cd02909">
    <property type="entry name" value="cupin_pirin_N"/>
    <property type="match status" value="1"/>
</dbReference>
<name>A0A1G8ZQR8_9GAMM</name>
<dbReference type="Pfam" id="PF05726">
    <property type="entry name" value="Pirin_C"/>
    <property type="match status" value="1"/>
</dbReference>
<proteinExistence type="inferred from homology"/>
<keyword evidence="2" id="KW-0408">Iron</keyword>
<evidence type="ECO:0000256" key="3">
    <source>
        <dbReference type="RuleBase" id="RU003457"/>
    </source>
</evidence>
<organism evidence="6 7">
    <name type="scientific">Billgrantia gudaonensis</name>
    <dbReference type="NCBI Taxonomy" id="376427"/>
    <lineage>
        <taxon>Bacteria</taxon>
        <taxon>Pseudomonadati</taxon>
        <taxon>Pseudomonadota</taxon>
        <taxon>Gammaproteobacteria</taxon>
        <taxon>Oceanospirillales</taxon>
        <taxon>Halomonadaceae</taxon>
        <taxon>Billgrantia</taxon>
    </lineage>
</organism>
<dbReference type="PIRSF" id="PIRSF006232">
    <property type="entry name" value="Pirin"/>
    <property type="match status" value="1"/>
</dbReference>
<dbReference type="SUPFAM" id="SSF51182">
    <property type="entry name" value="RmlC-like cupins"/>
    <property type="match status" value="1"/>
</dbReference>
<feature type="binding site" evidence="2">
    <location>
        <position position="108"/>
    </location>
    <ligand>
        <name>Fe cation</name>
        <dbReference type="ChEBI" id="CHEBI:24875"/>
    </ligand>
</feature>
<dbReference type="AlphaFoldDB" id="A0A1G8ZQR8"/>
<dbReference type="Gene3D" id="2.60.120.10">
    <property type="entry name" value="Jelly Rolls"/>
    <property type="match status" value="2"/>
</dbReference>
<dbReference type="Pfam" id="PF02678">
    <property type="entry name" value="Pirin"/>
    <property type="match status" value="1"/>
</dbReference>
<protein>
    <recommendedName>
        <fullName evidence="8">Pirin N-terminal domain-containing protein</fullName>
    </recommendedName>
</protein>
<dbReference type="GO" id="GO:0046872">
    <property type="term" value="F:metal ion binding"/>
    <property type="evidence" value="ECO:0007669"/>
    <property type="project" value="UniProtKB-KW"/>
</dbReference>
<evidence type="ECO:0000256" key="2">
    <source>
        <dbReference type="PIRSR" id="PIRSR006232-1"/>
    </source>
</evidence>
<dbReference type="RefSeq" id="WP_089687255.1">
    <property type="nucleotide sequence ID" value="NZ_FNES01000012.1"/>
</dbReference>
<dbReference type="InterPro" id="IPR003829">
    <property type="entry name" value="Pirin_N_dom"/>
</dbReference>
<dbReference type="CDD" id="cd02247">
    <property type="entry name" value="cupin_pirin_C"/>
    <property type="match status" value="1"/>
</dbReference>
<feature type="binding site" evidence="2">
    <location>
        <position position="64"/>
    </location>
    <ligand>
        <name>Fe cation</name>
        <dbReference type="ChEBI" id="CHEBI:24875"/>
    </ligand>
</feature>
<comment type="similarity">
    <text evidence="1 3">Belongs to the pirin family.</text>
</comment>
<evidence type="ECO:0000313" key="6">
    <source>
        <dbReference type="EMBL" id="SDK16675.1"/>
    </source>
</evidence>
<dbReference type="PANTHER" id="PTHR13903">
    <property type="entry name" value="PIRIN-RELATED"/>
    <property type="match status" value="1"/>
</dbReference>
<dbReference type="Proteomes" id="UP000198525">
    <property type="component" value="Unassembled WGS sequence"/>
</dbReference>
<evidence type="ECO:0000259" key="4">
    <source>
        <dbReference type="Pfam" id="PF02678"/>
    </source>
</evidence>
<dbReference type="InterPro" id="IPR014710">
    <property type="entry name" value="RmlC-like_jellyroll"/>
</dbReference>
<dbReference type="EMBL" id="FNES01000012">
    <property type="protein sequence ID" value="SDK16675.1"/>
    <property type="molecule type" value="Genomic_DNA"/>
</dbReference>
<feature type="domain" description="Pirin N-terminal" evidence="4">
    <location>
        <begin position="40"/>
        <end position="126"/>
    </location>
</feature>
<dbReference type="InterPro" id="IPR012093">
    <property type="entry name" value="Pirin"/>
</dbReference>
<comment type="cofactor">
    <cofactor evidence="2">
        <name>Fe cation</name>
        <dbReference type="ChEBI" id="CHEBI:24875"/>
    </cofactor>
    <text evidence="2">Binds 1 Fe cation per subunit.</text>
</comment>
<feature type="binding site" evidence="2">
    <location>
        <position position="110"/>
    </location>
    <ligand>
        <name>Fe cation</name>
        <dbReference type="ChEBI" id="CHEBI:24875"/>
    </ligand>
</feature>
<reference evidence="6 7" key="1">
    <citation type="submission" date="2016-10" db="EMBL/GenBank/DDBJ databases">
        <authorList>
            <person name="de Groot N.N."/>
        </authorList>
    </citation>
    <scope>NUCLEOTIDE SEQUENCE [LARGE SCALE GENOMIC DNA]</scope>
    <source>
        <strain evidence="6 7">CGMCC 1.6133</strain>
    </source>
</reference>
<feature type="binding site" evidence="2">
    <location>
        <position position="66"/>
    </location>
    <ligand>
        <name>Fe cation</name>
        <dbReference type="ChEBI" id="CHEBI:24875"/>
    </ligand>
</feature>
<evidence type="ECO:0008006" key="8">
    <source>
        <dbReference type="Google" id="ProtNLM"/>
    </source>
</evidence>
<gene>
    <name evidence="6" type="ORF">SAMN04487954_11277</name>
</gene>
<accession>A0A1G8ZQR8</accession>
<dbReference type="InterPro" id="IPR011051">
    <property type="entry name" value="RmlC_Cupin_sf"/>
</dbReference>
<sequence>MNDTLTAGRTRQIDRRLRSHPSQDGDGVKIQRIHDFGGGLDPFLMLDELGSDRADDYLGGFPPHPHRGIQTLTYVIHGGLTHEDHLGHTSTIRAGDAQWMHTGRGIVHSEMPLTDSHGLHGFQLWLNLAARDKMSPATYRDVRAADMPHLTAEGSELIALGGRWSRDDGEAVEGPLDALAGSAAIAHVRLAEGARLSLSLRSDTLAVYVFQGELQIGDESVAAGELARLGPGDTLTLASRHGGEALLLAGTPHREPIAHYGPFVMNDMHEIERALADYRNGTFTQGG</sequence>
<dbReference type="PANTHER" id="PTHR13903:SF8">
    <property type="entry name" value="PIRIN"/>
    <property type="match status" value="1"/>
</dbReference>
<evidence type="ECO:0000256" key="1">
    <source>
        <dbReference type="ARBA" id="ARBA00008416"/>
    </source>
</evidence>
<evidence type="ECO:0000259" key="5">
    <source>
        <dbReference type="Pfam" id="PF05726"/>
    </source>
</evidence>
<keyword evidence="2" id="KW-0479">Metal-binding</keyword>
<dbReference type="STRING" id="376427.SAMN04487954_11277"/>
<evidence type="ECO:0000313" key="7">
    <source>
        <dbReference type="Proteomes" id="UP000198525"/>
    </source>
</evidence>
<dbReference type="OrthoDB" id="9780903at2"/>
<feature type="domain" description="Pirin C-terminal" evidence="5">
    <location>
        <begin position="186"/>
        <end position="283"/>
    </location>
</feature>
<dbReference type="InterPro" id="IPR008778">
    <property type="entry name" value="Pirin_C_dom"/>
</dbReference>
<keyword evidence="7" id="KW-1185">Reference proteome</keyword>